<evidence type="ECO:0000313" key="3">
    <source>
        <dbReference type="EMBL" id="ANF22625.1"/>
    </source>
</evidence>
<dbReference type="KEGG" id="tpie:A7C91_05160"/>
<sequence length="396" mass="44903">MKVVMLAKWSEKELSGGVAVHTINLVRSLSKFDELELYVISFGNESKTLKIGNAKVILIKAPKLYYIFPILALIRLAWEVKKIKPDIIHVQGSNLSPYLLYAVFLNRKAKKVITFHSYPTIELVAHKKLKEGSFRYRILKWLEKMTVEKADVLISVDTRIKSWIVKEFGIKHANKTIVIPNGINTRKFNPLSYNNRKRLIREKYNISQKDTIIFHAKAFTPKNGQEYLIRAMKLILKENPKTKLILAGDGPLRKKLETLTHELNITENVIFVGNLPNDLIPEYLAAVDIVVVPSIHIKGLEEATSIFLAEAMVMGKPVVASNIGGLRETIVDGVNGILVPDKDPNAISKAVLKIIDNPVLKVKLGRNAIRYIENKRTWETLAKRTIKIYRTLLKAS</sequence>
<reference evidence="4" key="1">
    <citation type="journal article" date="2016" name="Syst. Appl. Microbiol.">
        <title>Thermococcus piezophilus sp. nov., a novel hyperthermophilic and piezophilic archaeon with a broad pressure range for growth, isolated from a deepest hydrothermal vent at the Mid-Cayman Rise.</title>
        <authorList>
            <person name="Dalmasso C."/>
            <person name="Oger P."/>
            <person name="Selva G."/>
            <person name="Courtine D."/>
            <person name="L'Haridon S."/>
            <person name="Garlaschelli A."/>
            <person name="Roussel E."/>
            <person name="Miyazaki J."/>
            <person name="Reveillaud J."/>
            <person name="Jebbar M."/>
            <person name="Takai K."/>
            <person name="Maignien L."/>
            <person name="Alain K."/>
        </authorList>
    </citation>
    <scope>NUCLEOTIDE SEQUENCE [LARGE SCALE GENOMIC DNA]</scope>
    <source>
        <strain evidence="4">CDGS</strain>
    </source>
</reference>
<feature type="domain" description="Glycosyl transferase family 1" evidence="1">
    <location>
        <begin position="198"/>
        <end position="369"/>
    </location>
</feature>
<dbReference type="Pfam" id="PF00534">
    <property type="entry name" value="Glycos_transf_1"/>
    <property type="match status" value="1"/>
</dbReference>
<evidence type="ECO:0000313" key="4">
    <source>
        <dbReference type="Proteomes" id="UP000076969"/>
    </source>
</evidence>
<keyword evidence="4" id="KW-1185">Reference proteome</keyword>
<dbReference type="AlphaFoldDB" id="A0A172WH29"/>
<dbReference type="Gene3D" id="3.40.50.2000">
    <property type="entry name" value="Glycogen Phosphorylase B"/>
    <property type="match status" value="2"/>
</dbReference>
<protein>
    <recommendedName>
        <fullName evidence="5">Glycosyl transferase</fullName>
    </recommendedName>
</protein>
<proteinExistence type="predicted"/>
<dbReference type="InterPro" id="IPR028098">
    <property type="entry name" value="Glyco_trans_4-like_N"/>
</dbReference>
<gene>
    <name evidence="3" type="ORF">A7C91_05160</name>
</gene>
<organism evidence="3 4">
    <name type="scientific">Thermococcus piezophilus</name>
    <dbReference type="NCBI Taxonomy" id="1712654"/>
    <lineage>
        <taxon>Archaea</taxon>
        <taxon>Methanobacteriati</taxon>
        <taxon>Methanobacteriota</taxon>
        <taxon>Thermococci</taxon>
        <taxon>Thermococcales</taxon>
        <taxon>Thermococcaceae</taxon>
        <taxon>Thermococcus</taxon>
    </lineage>
</organism>
<accession>A0A172WH29</accession>
<feature type="domain" description="Glycosyltransferase subfamily 4-like N-terminal" evidence="2">
    <location>
        <begin position="16"/>
        <end position="186"/>
    </location>
</feature>
<dbReference type="SUPFAM" id="SSF53756">
    <property type="entry name" value="UDP-Glycosyltransferase/glycogen phosphorylase"/>
    <property type="match status" value="1"/>
</dbReference>
<dbReference type="GeneID" id="28495560"/>
<dbReference type="Pfam" id="PF13439">
    <property type="entry name" value="Glyco_transf_4"/>
    <property type="match status" value="1"/>
</dbReference>
<dbReference type="OrthoDB" id="132546at2157"/>
<dbReference type="PANTHER" id="PTHR12526">
    <property type="entry name" value="GLYCOSYLTRANSFERASE"/>
    <property type="match status" value="1"/>
</dbReference>
<evidence type="ECO:0000259" key="2">
    <source>
        <dbReference type="Pfam" id="PF13439"/>
    </source>
</evidence>
<dbReference type="GO" id="GO:0016757">
    <property type="term" value="F:glycosyltransferase activity"/>
    <property type="evidence" value="ECO:0007669"/>
    <property type="project" value="InterPro"/>
</dbReference>
<evidence type="ECO:0000259" key="1">
    <source>
        <dbReference type="Pfam" id="PF00534"/>
    </source>
</evidence>
<dbReference type="STRING" id="1712654.A7C91_05160"/>
<name>A0A172WH29_9EURY</name>
<dbReference type="CDD" id="cd03801">
    <property type="entry name" value="GT4_PimA-like"/>
    <property type="match status" value="1"/>
</dbReference>
<dbReference type="RefSeq" id="WP_068665509.1">
    <property type="nucleotide sequence ID" value="NZ_CP015520.1"/>
</dbReference>
<evidence type="ECO:0008006" key="5">
    <source>
        <dbReference type="Google" id="ProtNLM"/>
    </source>
</evidence>
<dbReference type="Proteomes" id="UP000076969">
    <property type="component" value="Chromosome"/>
</dbReference>
<dbReference type="EMBL" id="CP015520">
    <property type="protein sequence ID" value="ANF22625.1"/>
    <property type="molecule type" value="Genomic_DNA"/>
</dbReference>
<dbReference type="InterPro" id="IPR001296">
    <property type="entry name" value="Glyco_trans_1"/>
</dbReference>